<protein>
    <submittedName>
        <fullName evidence="3">Uncharacterized protein</fullName>
    </submittedName>
</protein>
<feature type="chain" id="PRO_5046698068" evidence="2">
    <location>
        <begin position="21"/>
        <end position="391"/>
    </location>
</feature>
<comment type="caution">
    <text evidence="3">The sequence shown here is derived from an EMBL/GenBank/DDBJ whole genome shotgun (WGS) entry which is preliminary data.</text>
</comment>
<sequence>MLSFIALVTLFLTCLQTAYAKCKSYGLDYQDGKSYSMVRSSSAFSGHEEFKGCDNDQANNVLVDPNGNEYQCSMTPLQPDSTSQEYVCNDWTYDTMYTGEWSIIVISNNGNGDPVNFQRDFYLDFGDGSGASASATSTSSSLLSETTLLSSISEATLESTLSSLSSISLEVSNPAETSAAETTKTFAITLFGRDLPALPTTLVRVVKRNETEAWSASHSEEKKPEPRTTLDVTLTSTITSFFTVEPTHTPVHVPLKSMRPLSGWNGTSTHSSTWLLASSLATAAPSTTKTVTVFQATSTPESSSSTPALATPTLDGKSAEDHVAPIAPTSLGKQWQDLGHSVAENHAHTHSNSTSGAYSQKFRLALLNGDKPDDETRRQFVEERHRVLHGN</sequence>
<evidence type="ECO:0000256" key="2">
    <source>
        <dbReference type="SAM" id="SignalP"/>
    </source>
</evidence>
<name>A0ABR0EGD4_ZASCE</name>
<reference evidence="3 4" key="1">
    <citation type="journal article" date="2023" name="G3 (Bethesda)">
        <title>A chromosome-level genome assembly of Zasmidium syzygii isolated from banana leaves.</title>
        <authorList>
            <person name="van Westerhoven A.C."/>
            <person name="Mehrabi R."/>
            <person name="Talebi R."/>
            <person name="Steentjes M.B.F."/>
            <person name="Corcolon B."/>
            <person name="Chong P.A."/>
            <person name="Kema G.H.J."/>
            <person name="Seidl M.F."/>
        </authorList>
    </citation>
    <scope>NUCLEOTIDE SEQUENCE [LARGE SCALE GENOMIC DNA]</scope>
    <source>
        <strain evidence="3 4">P124</strain>
    </source>
</reference>
<dbReference type="Proteomes" id="UP001305779">
    <property type="component" value="Unassembled WGS sequence"/>
</dbReference>
<accession>A0ABR0EGD4</accession>
<organism evidence="3 4">
    <name type="scientific">Zasmidium cellare</name>
    <name type="common">Wine cellar mold</name>
    <name type="synonym">Racodium cellare</name>
    <dbReference type="NCBI Taxonomy" id="395010"/>
    <lineage>
        <taxon>Eukaryota</taxon>
        <taxon>Fungi</taxon>
        <taxon>Dikarya</taxon>
        <taxon>Ascomycota</taxon>
        <taxon>Pezizomycotina</taxon>
        <taxon>Dothideomycetes</taxon>
        <taxon>Dothideomycetidae</taxon>
        <taxon>Mycosphaerellales</taxon>
        <taxon>Mycosphaerellaceae</taxon>
        <taxon>Zasmidium</taxon>
    </lineage>
</organism>
<evidence type="ECO:0000313" key="4">
    <source>
        <dbReference type="Proteomes" id="UP001305779"/>
    </source>
</evidence>
<proteinExistence type="predicted"/>
<feature type="region of interest" description="Disordered" evidence="1">
    <location>
        <begin position="296"/>
        <end position="319"/>
    </location>
</feature>
<evidence type="ECO:0000256" key="1">
    <source>
        <dbReference type="SAM" id="MobiDB-lite"/>
    </source>
</evidence>
<gene>
    <name evidence="3" type="ORF">PRZ48_008457</name>
</gene>
<feature type="signal peptide" evidence="2">
    <location>
        <begin position="1"/>
        <end position="20"/>
    </location>
</feature>
<evidence type="ECO:0000313" key="3">
    <source>
        <dbReference type="EMBL" id="KAK4500268.1"/>
    </source>
</evidence>
<dbReference type="EMBL" id="JAXOVC010000006">
    <property type="protein sequence ID" value="KAK4500268.1"/>
    <property type="molecule type" value="Genomic_DNA"/>
</dbReference>
<feature type="compositionally biased region" description="Low complexity" evidence="1">
    <location>
        <begin position="296"/>
        <end position="314"/>
    </location>
</feature>
<keyword evidence="4" id="KW-1185">Reference proteome</keyword>
<keyword evidence="2" id="KW-0732">Signal</keyword>